<dbReference type="Gene3D" id="2.60.60.30">
    <property type="entry name" value="sav2460 like domains"/>
    <property type="match status" value="2"/>
</dbReference>
<keyword evidence="4" id="KW-1185">Reference proteome</keyword>
<dbReference type="RefSeq" id="WP_282907707.1">
    <property type="nucleotide sequence ID" value="NZ_JAGRPV010000001.1"/>
</dbReference>
<proteinExistence type="predicted"/>
<feature type="compositionally biased region" description="Low complexity" evidence="1">
    <location>
        <begin position="200"/>
        <end position="210"/>
    </location>
</feature>
<dbReference type="Pfam" id="PF02342">
    <property type="entry name" value="TerD"/>
    <property type="match status" value="1"/>
</dbReference>
<feature type="region of interest" description="Disordered" evidence="1">
    <location>
        <begin position="192"/>
        <end position="231"/>
    </location>
</feature>
<evidence type="ECO:0000313" key="4">
    <source>
        <dbReference type="Proteomes" id="UP001161691"/>
    </source>
</evidence>
<feature type="compositionally biased region" description="Pro residues" evidence="1">
    <location>
        <begin position="211"/>
        <end position="229"/>
    </location>
</feature>
<name>A0ABT6TDF8_9BACL</name>
<dbReference type="PIRSF" id="PIRSF037118">
    <property type="entry name" value="Tellurite_resistance_TerA"/>
    <property type="match status" value="1"/>
</dbReference>
<evidence type="ECO:0000313" key="3">
    <source>
        <dbReference type="EMBL" id="MDI4644720.1"/>
    </source>
</evidence>
<evidence type="ECO:0000256" key="1">
    <source>
        <dbReference type="SAM" id="MobiDB-lite"/>
    </source>
</evidence>
<dbReference type="InterPro" id="IPR003325">
    <property type="entry name" value="TerD"/>
</dbReference>
<dbReference type="CDD" id="cd06974">
    <property type="entry name" value="TerD_like"/>
    <property type="match status" value="2"/>
</dbReference>
<dbReference type="PANTHER" id="PTHR32097">
    <property type="entry name" value="CAMP-BINDING PROTEIN 1-RELATED"/>
    <property type="match status" value="1"/>
</dbReference>
<accession>A0ABT6TDF8</accession>
<dbReference type="InterPro" id="IPR017115">
    <property type="entry name" value="Tellurite_resistance_TerA"/>
</dbReference>
<dbReference type="Proteomes" id="UP001161691">
    <property type="component" value="Unassembled WGS sequence"/>
</dbReference>
<evidence type="ECO:0000259" key="2">
    <source>
        <dbReference type="Pfam" id="PF02342"/>
    </source>
</evidence>
<dbReference type="PANTHER" id="PTHR32097:SF3">
    <property type="entry name" value="TELLURITE RESISTANCE PROTEIN"/>
    <property type="match status" value="1"/>
</dbReference>
<sequence length="429" mass="46052">MSLQVIKGQKADLTKNNPNASAVVCGIGWQGGNGIEVDFSAFLLGPGGKVSGDADLIFYGNPTGAGGSVKLAQNDKRSIGGRTDLEQLSIRLKEVPSAIERIAFALTIYEGESRRQSFKDLSGLYIRFVEESGGSELLQFNLDNSFSVETAIVVGELYRHNGEWKFNAIASGYSGGLAALCASFGIEVKEADASGPADKQPAGAPPQSSAPTPPAQQQPALPPAPPAPPVNLSKISLKKRGDTINLEKKSGQLGEILINLNWNQKKKKAGLFGGTSGVDLDLGCLFEMKDGYKGVVQALGKSFGSFLDEPYVSLDGDDRTGAVTTGENLRINGNKIKEIKRILVFAFIYEGVANWAQADGVATIKQSGGPDIEVRMDEHDNRNGMCAIALIENVNDDTFSIKRLVEYYQGHKKLDEAYRWGMRWTAGSK</sequence>
<comment type="caution">
    <text evidence="3">The sequence shown here is derived from an EMBL/GenBank/DDBJ whole genome shotgun (WGS) entry which is preliminary data.</text>
</comment>
<dbReference type="InterPro" id="IPR051324">
    <property type="entry name" value="Stress/Tellurium_Resist"/>
</dbReference>
<feature type="domain" description="TerD" evidence="2">
    <location>
        <begin position="1"/>
        <end position="184"/>
    </location>
</feature>
<organism evidence="3 4">
    <name type="scientific">Cohnella hashimotonis</name>
    <dbReference type="NCBI Taxonomy" id="2826895"/>
    <lineage>
        <taxon>Bacteria</taxon>
        <taxon>Bacillati</taxon>
        <taxon>Bacillota</taxon>
        <taxon>Bacilli</taxon>
        <taxon>Bacillales</taxon>
        <taxon>Paenibacillaceae</taxon>
        <taxon>Cohnella</taxon>
    </lineage>
</organism>
<reference evidence="3" key="1">
    <citation type="submission" date="2023-04" db="EMBL/GenBank/DDBJ databases">
        <title>Comparative genomic analysis of Cohnella hashimotonis sp. nov., isolated from the International Space Station.</title>
        <authorList>
            <person name="Venkateswaran K."/>
            <person name="Simpson A."/>
        </authorList>
    </citation>
    <scope>NUCLEOTIDE SEQUENCE</scope>
    <source>
        <strain evidence="3">F6_2S_P_1</strain>
    </source>
</reference>
<gene>
    <name evidence="3" type="ORF">KB449_07075</name>
</gene>
<protein>
    <submittedName>
        <fullName evidence="3">TerD family protein</fullName>
    </submittedName>
</protein>
<dbReference type="EMBL" id="JAGRPV010000001">
    <property type="protein sequence ID" value="MDI4644720.1"/>
    <property type="molecule type" value="Genomic_DNA"/>
</dbReference>